<dbReference type="Proteomes" id="UP000242444">
    <property type="component" value="Unassembled WGS sequence"/>
</dbReference>
<dbReference type="OrthoDB" id="4516319at2"/>
<reference evidence="3 4" key="1">
    <citation type="submission" date="2017-07" db="EMBL/GenBank/DDBJ databases">
        <title>Amycolatopsis antarcticus sp. nov., isolated from the surface of an Antarcticus brown macroalga.</title>
        <authorList>
            <person name="Wang J."/>
            <person name="Leiva S."/>
            <person name="Huang J."/>
            <person name="Huang Y."/>
        </authorList>
    </citation>
    <scope>NUCLEOTIDE SEQUENCE [LARGE SCALE GENOMIC DNA]</scope>
    <source>
        <strain evidence="3 4">AU-G6</strain>
    </source>
</reference>
<dbReference type="InterPro" id="IPR000719">
    <property type="entry name" value="Prot_kinase_dom"/>
</dbReference>
<evidence type="ECO:0000313" key="4">
    <source>
        <dbReference type="Proteomes" id="UP000242444"/>
    </source>
</evidence>
<comment type="caution">
    <text evidence="3">The sequence shown here is derived from an EMBL/GenBank/DDBJ whole genome shotgun (WGS) entry which is preliminary data.</text>
</comment>
<evidence type="ECO:0000256" key="1">
    <source>
        <dbReference type="SAM" id="MobiDB-lite"/>
    </source>
</evidence>
<dbReference type="GO" id="GO:0004672">
    <property type="term" value="F:protein kinase activity"/>
    <property type="evidence" value="ECO:0007669"/>
    <property type="project" value="InterPro"/>
</dbReference>
<name>A0A263D0P3_9PSEU</name>
<dbReference type="SUPFAM" id="SSF56112">
    <property type="entry name" value="Protein kinase-like (PK-like)"/>
    <property type="match status" value="1"/>
</dbReference>
<accession>A0A263D0P3</accession>
<evidence type="ECO:0000313" key="3">
    <source>
        <dbReference type="EMBL" id="OZM71789.1"/>
    </source>
</evidence>
<feature type="region of interest" description="Disordered" evidence="1">
    <location>
        <begin position="330"/>
        <end position="353"/>
    </location>
</feature>
<dbReference type="AlphaFoldDB" id="A0A263D0P3"/>
<dbReference type="InterPro" id="IPR011009">
    <property type="entry name" value="Kinase-like_dom_sf"/>
</dbReference>
<keyword evidence="4" id="KW-1185">Reference proteome</keyword>
<protein>
    <recommendedName>
        <fullName evidence="2">Protein kinase domain-containing protein</fullName>
    </recommendedName>
</protein>
<sequence>MLASADRRTTRRAVGATLAALSDRRLTGLLAGARPLGTGIGGQTVLMDVADTPVFVKRVPLTDLELRPENLRSTANLFGLPTFCQYGLGSPGFGAWRELAAHVMTTEWVLGGDCAGFPVMYHWRVLPEPGGRPLPDELADVEAAVGFWHGSPAVRERVDAIRRSTASLVLFLEYLPWTVHDWFAARLAEGAVEDAAAMLARELSVTTSFMESRGLLHFDAHFENVLTDGARLYFADFGLATSSRFDLDPEEDAFLRHHRGYDRRYTATHLAYRLAGTLTGDRVDLIRACAEGTVPDGAGPQVTELLIRHSPVAAVLTDFFDALRGESRATPYPAEAARRADRTRSQTEATSEA</sequence>
<dbReference type="PROSITE" id="PS50011">
    <property type="entry name" value="PROTEIN_KINASE_DOM"/>
    <property type="match status" value="1"/>
</dbReference>
<feature type="compositionally biased region" description="Basic and acidic residues" evidence="1">
    <location>
        <begin position="336"/>
        <end position="345"/>
    </location>
</feature>
<gene>
    <name evidence="3" type="ORF">CFN78_18340</name>
</gene>
<evidence type="ECO:0000259" key="2">
    <source>
        <dbReference type="PROSITE" id="PS50011"/>
    </source>
</evidence>
<dbReference type="InParanoid" id="A0A263D0P3"/>
<dbReference type="EMBL" id="NKYE01000011">
    <property type="protein sequence ID" value="OZM71789.1"/>
    <property type="molecule type" value="Genomic_DNA"/>
</dbReference>
<organism evidence="3 4">
    <name type="scientific">Amycolatopsis antarctica</name>
    <dbReference type="NCBI Taxonomy" id="1854586"/>
    <lineage>
        <taxon>Bacteria</taxon>
        <taxon>Bacillati</taxon>
        <taxon>Actinomycetota</taxon>
        <taxon>Actinomycetes</taxon>
        <taxon>Pseudonocardiales</taxon>
        <taxon>Pseudonocardiaceae</taxon>
        <taxon>Amycolatopsis</taxon>
    </lineage>
</organism>
<dbReference type="GO" id="GO:0005524">
    <property type="term" value="F:ATP binding"/>
    <property type="evidence" value="ECO:0007669"/>
    <property type="project" value="InterPro"/>
</dbReference>
<feature type="domain" description="Protein kinase" evidence="2">
    <location>
        <begin position="30"/>
        <end position="353"/>
    </location>
</feature>
<dbReference type="RefSeq" id="WP_094864072.1">
    <property type="nucleotide sequence ID" value="NZ_NKYE01000011.1"/>
</dbReference>
<proteinExistence type="predicted"/>
<dbReference type="Gene3D" id="1.10.510.10">
    <property type="entry name" value="Transferase(Phosphotransferase) domain 1"/>
    <property type="match status" value="1"/>
</dbReference>